<dbReference type="InterPro" id="IPR005844">
    <property type="entry name" value="A-D-PHexomutase_a/b/a-I"/>
</dbReference>
<protein>
    <submittedName>
        <fullName evidence="11">Phosphomannomutase/phosphoglucomutase</fullName>
    </submittedName>
</protein>
<name>A0ABN6TY94_9NOCA</name>
<evidence type="ECO:0000256" key="4">
    <source>
        <dbReference type="ARBA" id="ARBA00022723"/>
    </source>
</evidence>
<dbReference type="Pfam" id="PF00408">
    <property type="entry name" value="PGM_PMM_IV"/>
    <property type="match status" value="1"/>
</dbReference>
<dbReference type="Gene3D" id="3.30.310.50">
    <property type="entry name" value="Alpha-D-phosphohexomutase, C-terminal domain"/>
    <property type="match status" value="1"/>
</dbReference>
<dbReference type="SUPFAM" id="SSF55957">
    <property type="entry name" value="Phosphoglucomutase, C-terminal domain"/>
    <property type="match status" value="1"/>
</dbReference>
<evidence type="ECO:0000313" key="11">
    <source>
        <dbReference type="EMBL" id="BDT97902.1"/>
    </source>
</evidence>
<keyword evidence="12" id="KW-1185">Reference proteome</keyword>
<evidence type="ECO:0000256" key="2">
    <source>
        <dbReference type="ARBA" id="ARBA00010231"/>
    </source>
</evidence>
<feature type="domain" description="Alpha-D-phosphohexomutase alpha/beta/alpha" evidence="9">
    <location>
        <begin position="175"/>
        <end position="274"/>
    </location>
</feature>
<comment type="similarity">
    <text evidence="2">Belongs to the phosphohexose mutase family.</text>
</comment>
<evidence type="ECO:0000313" key="12">
    <source>
        <dbReference type="Proteomes" id="UP001317870"/>
    </source>
</evidence>
<accession>A0ABN6TY94</accession>
<dbReference type="CDD" id="cd03089">
    <property type="entry name" value="PMM_PGM"/>
    <property type="match status" value="1"/>
</dbReference>
<dbReference type="EMBL" id="AP026978">
    <property type="protein sequence ID" value="BDT97902.1"/>
    <property type="molecule type" value="Genomic_DNA"/>
</dbReference>
<keyword evidence="3" id="KW-0597">Phosphoprotein</keyword>
<dbReference type="Pfam" id="PF02878">
    <property type="entry name" value="PGM_PMM_I"/>
    <property type="match status" value="1"/>
</dbReference>
<evidence type="ECO:0000259" key="9">
    <source>
        <dbReference type="Pfam" id="PF02879"/>
    </source>
</evidence>
<dbReference type="InterPro" id="IPR005845">
    <property type="entry name" value="A-D-PHexomutase_a/b/a-II"/>
</dbReference>
<dbReference type="PANTHER" id="PTHR43771">
    <property type="entry name" value="PHOSPHOMANNOMUTASE"/>
    <property type="match status" value="1"/>
</dbReference>
<feature type="domain" description="Alpha-D-phosphohexomutase C-terminal" evidence="7">
    <location>
        <begin position="393"/>
        <end position="466"/>
    </location>
</feature>
<dbReference type="Pfam" id="PF02880">
    <property type="entry name" value="PGM_PMM_III"/>
    <property type="match status" value="1"/>
</dbReference>
<keyword evidence="4" id="KW-0479">Metal-binding</keyword>
<keyword evidence="6" id="KW-0413">Isomerase</keyword>
<keyword evidence="5" id="KW-0460">Magnesium</keyword>
<organism evidence="11 12">
    <name type="scientific">Nocardia sputorum</name>
    <dbReference type="NCBI Taxonomy" id="2984338"/>
    <lineage>
        <taxon>Bacteria</taxon>
        <taxon>Bacillati</taxon>
        <taxon>Actinomycetota</taxon>
        <taxon>Actinomycetes</taxon>
        <taxon>Mycobacteriales</taxon>
        <taxon>Nocardiaceae</taxon>
        <taxon>Nocardia</taxon>
    </lineage>
</organism>
<dbReference type="Pfam" id="PF02879">
    <property type="entry name" value="PGM_PMM_II"/>
    <property type="match status" value="1"/>
</dbReference>
<dbReference type="InterPro" id="IPR005846">
    <property type="entry name" value="A-D-PHexomutase_a/b/a-III"/>
</dbReference>
<feature type="domain" description="Alpha-D-phosphohexomutase alpha/beta/alpha" evidence="10">
    <location>
        <begin position="280"/>
        <end position="388"/>
    </location>
</feature>
<dbReference type="PRINTS" id="PR00509">
    <property type="entry name" value="PGMPMM"/>
</dbReference>
<dbReference type="InterPro" id="IPR005841">
    <property type="entry name" value="Alpha-D-phosphohexomutase_SF"/>
</dbReference>
<evidence type="ECO:0000256" key="1">
    <source>
        <dbReference type="ARBA" id="ARBA00001946"/>
    </source>
</evidence>
<feature type="domain" description="Alpha-D-phosphohexomutase alpha/beta/alpha" evidence="8">
    <location>
        <begin position="27"/>
        <end position="148"/>
    </location>
</feature>
<dbReference type="Gene3D" id="3.40.120.10">
    <property type="entry name" value="Alpha-D-Glucose-1,6-Bisphosphate, subunit A, domain 3"/>
    <property type="match status" value="3"/>
</dbReference>
<dbReference type="InterPro" id="IPR005843">
    <property type="entry name" value="A-D-PHexomutase_C"/>
</dbReference>
<evidence type="ECO:0000256" key="6">
    <source>
        <dbReference type="ARBA" id="ARBA00023235"/>
    </source>
</evidence>
<sequence length="471" mass="50073">MSDRSGATTRVLGMTVARSAEFVNAVIKAYDVRGVVGDQIDADFVRDVGASFARLMRAEGAHRIVIGHDMRDSSPELSAAFADGALGQGLDVVHIGLASTDQLYFASGRLDCPGAMFTASHNPARYNGIKLCRAKALPVGQDTGLATIKRELIDGVPEYAGERGTATELDLLTEYAEFLRGLVELGGIRPLTIAVDAGNGMGGHTVPAVLGALPQVKIVPLYFELDGSFPNHEANPLDPANLVDLQKLVRETGADIGLAFDGDADRCFVVDENGDPVSPSAITALVAERELAKEPGAVIIHNLITSRAVPELVHELGGTPVRTRVGHSFIKQEMAATGAVFGGEHSAHYYFRDFWGADSGMLAALHVLAALGEKDRPVSELMASYATYAASGEINSTVADAKERTMAVVDAFADRAHSVDRLDGVTVQLADNAWFNLRASNTEPLLRLNVEARSAEEVDALVTEILSIVRS</sequence>
<comment type="cofactor">
    <cofactor evidence="1">
        <name>Mg(2+)</name>
        <dbReference type="ChEBI" id="CHEBI:18420"/>
    </cofactor>
</comment>
<dbReference type="SUPFAM" id="SSF53738">
    <property type="entry name" value="Phosphoglucomutase, first 3 domains"/>
    <property type="match status" value="3"/>
</dbReference>
<dbReference type="Proteomes" id="UP001317870">
    <property type="component" value="Chromosome"/>
</dbReference>
<proteinExistence type="inferred from homology"/>
<dbReference type="InterPro" id="IPR016055">
    <property type="entry name" value="A-D-PHexomutase_a/b/a-I/II/III"/>
</dbReference>
<reference evidence="11 12" key="1">
    <citation type="submission" date="2022-11" db="EMBL/GenBank/DDBJ databases">
        <title>Genome Sequencing of Nocardia sp. ON39_IFM12276 and assembly.</title>
        <authorList>
            <person name="Shimojima M."/>
            <person name="Toyokawa M."/>
            <person name="Uesaka K."/>
        </authorList>
    </citation>
    <scope>NUCLEOTIDE SEQUENCE [LARGE SCALE GENOMIC DNA]</scope>
    <source>
        <strain evidence="11 12">IFM 12276</strain>
    </source>
</reference>
<dbReference type="InterPro" id="IPR036900">
    <property type="entry name" value="A-D-PHexomutase_C_sf"/>
</dbReference>
<dbReference type="NCBIfam" id="NF007088">
    <property type="entry name" value="PRK09542.1"/>
    <property type="match status" value="1"/>
</dbReference>
<evidence type="ECO:0000259" key="7">
    <source>
        <dbReference type="Pfam" id="PF00408"/>
    </source>
</evidence>
<evidence type="ECO:0000256" key="3">
    <source>
        <dbReference type="ARBA" id="ARBA00022553"/>
    </source>
</evidence>
<dbReference type="PANTHER" id="PTHR43771:SF1">
    <property type="entry name" value="PHOSPHOMANNOMUTASE"/>
    <property type="match status" value="1"/>
</dbReference>
<gene>
    <name evidence="11" type="primary">manB</name>
    <name evidence="11" type="ORF">IFM12276_09310</name>
</gene>
<evidence type="ECO:0000259" key="10">
    <source>
        <dbReference type="Pfam" id="PF02880"/>
    </source>
</evidence>
<evidence type="ECO:0000256" key="5">
    <source>
        <dbReference type="ARBA" id="ARBA00022842"/>
    </source>
</evidence>
<evidence type="ECO:0000259" key="8">
    <source>
        <dbReference type="Pfam" id="PF02878"/>
    </source>
</evidence>